<accession>A0ABM4BG65</accession>
<dbReference type="PANTHER" id="PTHR46289:SF16">
    <property type="entry name" value="52 KDA REPRESSOR OF THE INHIBITOR OF THE PROTEIN KINASE"/>
    <property type="match status" value="1"/>
</dbReference>
<dbReference type="RefSeq" id="XP_065647988.1">
    <property type="nucleotide sequence ID" value="XM_065791916.1"/>
</dbReference>
<dbReference type="GeneID" id="136077694"/>
<evidence type="ECO:0000313" key="2">
    <source>
        <dbReference type="RefSeq" id="XP_065647988.1"/>
    </source>
</evidence>
<protein>
    <submittedName>
        <fullName evidence="2">Zinc finger MYM-type protein 1-like</fullName>
    </submittedName>
</protein>
<sequence length="195" mass="22839">MEVVIRLVETERIAGESIALSIKNALEEESINIKDCKGQAYDSTASMSSDRKWVQTFFKKWALYADYQGCVLHYLNLTICYGCEISSIRNMMDSCQQLFSFSDNLPKRQRFIHRVISTQAPELKKTKLKNLCKTRWLERHSTFNTVDELYIYIIHTLDETVTPSDDIDLYDDLEPKSWNWDSETRSKANGWTHIY</sequence>
<reference evidence="2" key="1">
    <citation type="submission" date="2025-08" db="UniProtKB">
        <authorList>
            <consortium name="RefSeq"/>
        </authorList>
    </citation>
    <scope>IDENTIFICATION</scope>
</reference>
<gene>
    <name evidence="2" type="primary">LOC136077694</name>
</gene>
<organism evidence="1 2">
    <name type="scientific">Hydra vulgaris</name>
    <name type="common">Hydra</name>
    <name type="synonym">Hydra attenuata</name>
    <dbReference type="NCBI Taxonomy" id="6087"/>
    <lineage>
        <taxon>Eukaryota</taxon>
        <taxon>Metazoa</taxon>
        <taxon>Cnidaria</taxon>
        <taxon>Hydrozoa</taxon>
        <taxon>Hydroidolina</taxon>
        <taxon>Anthoathecata</taxon>
        <taxon>Aplanulata</taxon>
        <taxon>Hydridae</taxon>
        <taxon>Hydra</taxon>
    </lineage>
</organism>
<evidence type="ECO:0000313" key="1">
    <source>
        <dbReference type="Proteomes" id="UP001652625"/>
    </source>
</evidence>
<dbReference type="PANTHER" id="PTHR46289">
    <property type="entry name" value="52 KDA REPRESSOR OF THE INHIBITOR OF THE PROTEIN KINASE-LIKE PROTEIN-RELATED"/>
    <property type="match status" value="1"/>
</dbReference>
<dbReference type="Proteomes" id="UP001652625">
    <property type="component" value="Chromosome 03"/>
</dbReference>
<keyword evidence="1" id="KW-1185">Reference proteome</keyword>
<proteinExistence type="predicted"/>
<dbReference type="InterPro" id="IPR052958">
    <property type="entry name" value="IFN-induced_PKR_regulator"/>
</dbReference>
<name>A0ABM4BG65_HYDVU</name>